<name>A0A066TH86_9NEIS</name>
<protein>
    <submittedName>
        <fullName evidence="1">Uncharacterized protein</fullName>
    </submittedName>
</protein>
<dbReference type="Proteomes" id="UP000230463">
    <property type="component" value="Unassembled WGS sequence"/>
</dbReference>
<organism evidence="1 2">
    <name type="scientific">Snodgrassella alvi</name>
    <dbReference type="NCBI Taxonomy" id="1196083"/>
    <lineage>
        <taxon>Bacteria</taxon>
        <taxon>Pseudomonadati</taxon>
        <taxon>Pseudomonadota</taxon>
        <taxon>Betaproteobacteria</taxon>
        <taxon>Neisseriales</taxon>
        <taxon>Neisseriaceae</taxon>
        <taxon>Snodgrassella</taxon>
    </lineage>
</organism>
<evidence type="ECO:0000313" key="2">
    <source>
        <dbReference type="Proteomes" id="UP000230463"/>
    </source>
</evidence>
<dbReference type="RefSeq" id="WP_037408478.1">
    <property type="nucleotide sequence ID" value="NZ_MEIO01000059.1"/>
</dbReference>
<dbReference type="eggNOG" id="ENOG50348SH">
    <property type="taxonomic scope" value="Bacteria"/>
</dbReference>
<sequence length="209" mass="25709">MNNKQNKFTGLCLAQNNYFAAIVCYINKAGDNLYLHVIVKRKDTWESYKSFSFQILDADIERKQWFEQAEKFITQLEKPEDWKRPYRFCLARYARQVLADNNFHENLTHSKEIDNEIKSIYIWHYNMDTRAQENILIKKLNMLSDEEKKQLFILRDWEKEGFAHKDINNAIYGREYLYKRLYDRERFKDYYEKYNTELEHFKSKKEFKN</sequence>
<evidence type="ECO:0000313" key="1">
    <source>
        <dbReference type="EMBL" id="PIT60345.1"/>
    </source>
</evidence>
<reference evidence="1 2" key="1">
    <citation type="journal article" date="2017" name="MBio">
        <title>Type VI secretion-mediated competition in the bee gut microbiome.</title>
        <authorList>
            <person name="Steele M.I."/>
            <person name="Kwong W.K."/>
            <person name="Powell J.E."/>
            <person name="Whiteley M."/>
            <person name="Moran N.A."/>
        </authorList>
    </citation>
    <scope>NUCLEOTIDE SEQUENCE [LARGE SCALE GENOMIC DNA]</scope>
    <source>
        <strain evidence="1 2">HK3</strain>
    </source>
</reference>
<dbReference type="EMBL" id="MEIU01000054">
    <property type="protein sequence ID" value="PIT60345.1"/>
    <property type="molecule type" value="Genomic_DNA"/>
</dbReference>
<proteinExistence type="predicted"/>
<comment type="caution">
    <text evidence="1">The sequence shown here is derived from an EMBL/GenBank/DDBJ whole genome shotgun (WGS) entry which is preliminary data.</text>
</comment>
<accession>A0A066TH86</accession>
<gene>
    <name evidence="1" type="ORF">BHC57_04315</name>
</gene>
<dbReference type="AlphaFoldDB" id="A0A066TH86"/>